<evidence type="ECO:0000259" key="2">
    <source>
        <dbReference type="PROSITE" id="PS50943"/>
    </source>
</evidence>
<proteinExistence type="predicted"/>
<dbReference type="Proteomes" id="UP000009010">
    <property type="component" value="Chromosome"/>
</dbReference>
<dbReference type="SUPFAM" id="SSF47413">
    <property type="entry name" value="lambda repressor-like DNA-binding domains"/>
    <property type="match status" value="1"/>
</dbReference>
<dbReference type="KEGG" id="raq:Rahaq2_3931"/>
<dbReference type="InterPro" id="IPR001387">
    <property type="entry name" value="Cro/C1-type_HTH"/>
</dbReference>
<dbReference type="CDD" id="cd00093">
    <property type="entry name" value="HTH_XRE"/>
    <property type="match status" value="1"/>
</dbReference>
<gene>
    <name evidence="3" type="ordered locus">Rahaq2_3931</name>
</gene>
<dbReference type="SMART" id="SM00530">
    <property type="entry name" value="HTH_XRE"/>
    <property type="match status" value="1"/>
</dbReference>
<dbReference type="OrthoDB" id="9801039at2"/>
<accession>H2IS03</accession>
<feature type="region of interest" description="Disordered" evidence="1">
    <location>
        <begin position="78"/>
        <end position="107"/>
    </location>
</feature>
<dbReference type="EMBL" id="CP003244">
    <property type="protein sequence ID" value="AEX53709.1"/>
    <property type="molecule type" value="Genomic_DNA"/>
</dbReference>
<dbReference type="PATRIC" id="fig|745277.3.peg.3773"/>
<dbReference type="InterPro" id="IPR010982">
    <property type="entry name" value="Lambda_DNA-bd_dom_sf"/>
</dbReference>
<organism evidence="3 4">
    <name type="scientific">Rahnella aquatilis (strain ATCC 33071 / DSM 4594 / JCM 1683 / NBRC 105701 / NCIMB 13365 / CIP 78.65)</name>
    <dbReference type="NCBI Taxonomy" id="745277"/>
    <lineage>
        <taxon>Bacteria</taxon>
        <taxon>Pseudomonadati</taxon>
        <taxon>Pseudomonadota</taxon>
        <taxon>Gammaproteobacteria</taxon>
        <taxon>Enterobacterales</taxon>
        <taxon>Yersiniaceae</taxon>
        <taxon>Rahnella</taxon>
    </lineage>
</organism>
<evidence type="ECO:0000313" key="4">
    <source>
        <dbReference type="Proteomes" id="UP000009010"/>
    </source>
</evidence>
<reference evidence="4" key="2">
    <citation type="submission" date="2012-01" db="EMBL/GenBank/DDBJ databases">
        <title>Complete sequence of chromosome of Rahnella aquatilis CIP 78.65.</title>
        <authorList>
            <person name="Lucas S."/>
            <person name="Han J."/>
            <person name="Lapidus A."/>
            <person name="Cheng J.-F."/>
            <person name="Goodwin L."/>
            <person name="Pitluck S."/>
            <person name="Peters L."/>
            <person name="Ovchinnikova G."/>
            <person name="Held B."/>
            <person name="Detter J.C."/>
            <person name="Han C."/>
            <person name="Tapia R."/>
            <person name="Land M."/>
            <person name="Hauser L."/>
            <person name="Kyrpides N."/>
            <person name="Ivanova N."/>
            <person name="Pagani I."/>
            <person name="Sobecky P."/>
            <person name="Martinez R."/>
            <person name="Woyke T."/>
        </authorList>
    </citation>
    <scope>NUCLEOTIDE SEQUENCE [LARGE SCALE GENOMIC DNA]</scope>
    <source>
        <strain evidence="4">ATCC 33071 / DSM 4594 / JCM 1683 / NBRC 105701 / NCIMB 13365 / CIP 78.65</strain>
    </source>
</reference>
<sequence>MKTLKQLPELLKQRRLQLDLSQKDMLMRIGMSQQQYQRIEAGGDPRLSTLLRILEGMDLELILVPLKQVAKVEEILHSPFDGSNKPADENADRGHNEWQDILRDLED</sequence>
<dbReference type="STRING" id="745277.Rahaq2_3931"/>
<dbReference type="Pfam" id="PF01381">
    <property type="entry name" value="HTH_3"/>
    <property type="match status" value="1"/>
</dbReference>
<dbReference type="PROSITE" id="PS50943">
    <property type="entry name" value="HTH_CROC1"/>
    <property type="match status" value="1"/>
</dbReference>
<feature type="compositionally biased region" description="Basic and acidic residues" evidence="1">
    <location>
        <begin position="86"/>
        <end position="107"/>
    </location>
</feature>
<name>H2IS03_RAHAC</name>
<reference evidence="3 4" key="1">
    <citation type="journal article" date="2012" name="J. Bacteriol.">
        <title>Complete Genome Sequence of Rahnella aquatilis CIP 78.65.</title>
        <authorList>
            <person name="Martinez R.J."/>
            <person name="Bruce D."/>
            <person name="Detter C."/>
            <person name="Goodwin L.A."/>
            <person name="Han J."/>
            <person name="Han C.S."/>
            <person name="Held B."/>
            <person name="Land M.L."/>
            <person name="Mikhailova N."/>
            <person name="Nolan M."/>
            <person name="Pennacchio L."/>
            <person name="Pitluck S."/>
            <person name="Tapia R."/>
            <person name="Woyke T."/>
            <person name="Sobecky P.A."/>
        </authorList>
    </citation>
    <scope>NUCLEOTIDE SEQUENCE [LARGE SCALE GENOMIC DNA]</scope>
    <source>
        <strain evidence="4">ATCC 33071 / DSM 4594 / JCM 1683 / NBRC 105701 / NCIMB 13365 / CIP 78.65</strain>
    </source>
</reference>
<dbReference type="RefSeq" id="WP_015698764.1">
    <property type="nucleotide sequence ID" value="NC_016818.1"/>
</dbReference>
<protein>
    <submittedName>
        <fullName evidence="3">Putative transcriptional regulator with C-terminal CBS domains</fullName>
    </submittedName>
</protein>
<feature type="domain" description="HTH cro/C1-type" evidence="2">
    <location>
        <begin position="11"/>
        <end position="64"/>
    </location>
</feature>
<dbReference type="Gene3D" id="1.10.260.40">
    <property type="entry name" value="lambda repressor-like DNA-binding domains"/>
    <property type="match status" value="1"/>
</dbReference>
<dbReference type="HOGENOM" id="CLU_131571_0_0_6"/>
<evidence type="ECO:0000256" key="1">
    <source>
        <dbReference type="SAM" id="MobiDB-lite"/>
    </source>
</evidence>
<dbReference type="GO" id="GO:0003677">
    <property type="term" value="F:DNA binding"/>
    <property type="evidence" value="ECO:0007669"/>
    <property type="project" value="InterPro"/>
</dbReference>
<dbReference type="AlphaFoldDB" id="H2IS03"/>
<dbReference type="eggNOG" id="COG3620">
    <property type="taxonomic scope" value="Bacteria"/>
</dbReference>
<evidence type="ECO:0000313" key="3">
    <source>
        <dbReference type="EMBL" id="AEX53709.1"/>
    </source>
</evidence>
<keyword evidence="4" id="KW-1185">Reference proteome</keyword>